<protein>
    <submittedName>
        <fullName evidence="1">Cys-loop ligand-gated ion channel-like X3</fullName>
    </submittedName>
</protein>
<reference evidence="1" key="1">
    <citation type="journal article" date="2023" name="PLoS Negl. Trop. Dis.">
        <title>A genome sequence for Biomphalaria pfeifferi, the major vector snail for the human-infecting parasite Schistosoma mansoni.</title>
        <authorList>
            <person name="Bu L."/>
            <person name="Lu L."/>
            <person name="Laidemitt M.R."/>
            <person name="Zhang S.M."/>
            <person name="Mutuku M."/>
            <person name="Mkoji G."/>
            <person name="Steinauer M."/>
            <person name="Loker E.S."/>
        </authorList>
    </citation>
    <scope>NUCLEOTIDE SEQUENCE</scope>
    <source>
        <strain evidence="1">KasaAsao</strain>
    </source>
</reference>
<dbReference type="Proteomes" id="UP001233172">
    <property type="component" value="Unassembled WGS sequence"/>
</dbReference>
<accession>A0AAD8AU85</accession>
<evidence type="ECO:0000313" key="1">
    <source>
        <dbReference type="EMBL" id="KAK0041739.1"/>
    </source>
</evidence>
<organism evidence="1 2">
    <name type="scientific">Biomphalaria pfeifferi</name>
    <name type="common">Bloodfluke planorb</name>
    <name type="synonym">Freshwater snail</name>
    <dbReference type="NCBI Taxonomy" id="112525"/>
    <lineage>
        <taxon>Eukaryota</taxon>
        <taxon>Metazoa</taxon>
        <taxon>Spiralia</taxon>
        <taxon>Lophotrochozoa</taxon>
        <taxon>Mollusca</taxon>
        <taxon>Gastropoda</taxon>
        <taxon>Heterobranchia</taxon>
        <taxon>Euthyneura</taxon>
        <taxon>Panpulmonata</taxon>
        <taxon>Hygrophila</taxon>
        <taxon>Lymnaeoidea</taxon>
        <taxon>Planorbidae</taxon>
        <taxon>Biomphalaria</taxon>
    </lineage>
</organism>
<sequence length="78" mass="9018">MLCLSGQLARKHVEASRQEMICYETIWKANDLDCIGSSVKADRSVIHTLLDSKRYSFSLTYQHDCLKLLQTDIKIDRN</sequence>
<dbReference type="EMBL" id="JASAOG010000263">
    <property type="protein sequence ID" value="KAK0041739.1"/>
    <property type="molecule type" value="Genomic_DNA"/>
</dbReference>
<name>A0AAD8AU85_BIOPF</name>
<keyword evidence="2" id="KW-1185">Reference proteome</keyword>
<evidence type="ECO:0000313" key="2">
    <source>
        <dbReference type="Proteomes" id="UP001233172"/>
    </source>
</evidence>
<dbReference type="AlphaFoldDB" id="A0AAD8AU85"/>
<gene>
    <name evidence="1" type="ORF">Bpfe_028838</name>
</gene>
<proteinExistence type="predicted"/>
<reference evidence="1" key="2">
    <citation type="submission" date="2023-04" db="EMBL/GenBank/DDBJ databases">
        <authorList>
            <person name="Bu L."/>
            <person name="Lu L."/>
            <person name="Laidemitt M.R."/>
            <person name="Zhang S.M."/>
            <person name="Mutuku M."/>
            <person name="Mkoji G."/>
            <person name="Steinauer M."/>
            <person name="Loker E.S."/>
        </authorList>
    </citation>
    <scope>NUCLEOTIDE SEQUENCE</scope>
    <source>
        <strain evidence="1">KasaAsao</strain>
        <tissue evidence="1">Whole Snail</tissue>
    </source>
</reference>
<comment type="caution">
    <text evidence="1">The sequence shown here is derived from an EMBL/GenBank/DDBJ whole genome shotgun (WGS) entry which is preliminary data.</text>
</comment>